<reference evidence="2 3" key="1">
    <citation type="submission" date="2016-03" db="EMBL/GenBank/DDBJ databases">
        <title>Whole genome sequencing of Grifola frondosa 9006-11.</title>
        <authorList>
            <person name="Min B."/>
            <person name="Park H."/>
            <person name="Kim J.-G."/>
            <person name="Cho H."/>
            <person name="Oh Y.-L."/>
            <person name="Kong W.-S."/>
            <person name="Choi I.-G."/>
        </authorList>
    </citation>
    <scope>NUCLEOTIDE SEQUENCE [LARGE SCALE GENOMIC DNA]</scope>
    <source>
        <strain evidence="2 3">9006-11</strain>
    </source>
</reference>
<dbReference type="AlphaFoldDB" id="A0A1C7M5A5"/>
<dbReference type="OMA" id="DNVMSWS"/>
<proteinExistence type="predicted"/>
<accession>A0A1C7M5A5</accession>
<dbReference type="OrthoDB" id="5340910at2759"/>
<dbReference type="Proteomes" id="UP000092993">
    <property type="component" value="Unassembled WGS sequence"/>
</dbReference>
<organism evidence="2 3">
    <name type="scientific">Grifola frondosa</name>
    <name type="common">Maitake</name>
    <name type="synonym">Polyporus frondosus</name>
    <dbReference type="NCBI Taxonomy" id="5627"/>
    <lineage>
        <taxon>Eukaryota</taxon>
        <taxon>Fungi</taxon>
        <taxon>Dikarya</taxon>
        <taxon>Basidiomycota</taxon>
        <taxon>Agaricomycotina</taxon>
        <taxon>Agaricomycetes</taxon>
        <taxon>Polyporales</taxon>
        <taxon>Grifolaceae</taxon>
        <taxon>Grifola</taxon>
    </lineage>
</organism>
<dbReference type="STRING" id="5627.A0A1C7M5A5"/>
<keyword evidence="1" id="KW-1133">Transmembrane helix</keyword>
<feature type="transmembrane region" description="Helical" evidence="1">
    <location>
        <begin position="23"/>
        <end position="46"/>
    </location>
</feature>
<protein>
    <submittedName>
        <fullName evidence="2">Uncharacterized protein</fullName>
    </submittedName>
</protein>
<keyword evidence="1" id="KW-0472">Membrane</keyword>
<evidence type="ECO:0000313" key="3">
    <source>
        <dbReference type="Proteomes" id="UP000092993"/>
    </source>
</evidence>
<sequence length="254" mass="27109">MATIFLPFPSFNLPFSGPASPSIIGGIAVAAAIGAGLAIWFAIRFIRKRAVNQRREERQSAFLNVRGIVKVDEEKRSGGTLPVKGTFNRNQLAPHVIMPEKAVIRPGASRNEIIDHYAAEGKLPRPFAPFSLAMSGGNLSVPAGDTSPVRPLSTASFLSIANSNRLSIASTVSSLGASGQRKSFDDGWCIVGRDSMMNPGDAELGAAPAWCFLKPVKGLRAERPMRISSLGVTVNLDVGPGFEGRDNVMSWSNF</sequence>
<keyword evidence="1" id="KW-0812">Transmembrane</keyword>
<dbReference type="EMBL" id="LUGG01000009">
    <property type="protein sequence ID" value="OBZ72100.1"/>
    <property type="molecule type" value="Genomic_DNA"/>
</dbReference>
<comment type="caution">
    <text evidence="2">The sequence shown here is derived from an EMBL/GenBank/DDBJ whole genome shotgun (WGS) entry which is preliminary data.</text>
</comment>
<name>A0A1C7M5A5_GRIFR</name>
<keyword evidence="3" id="KW-1185">Reference proteome</keyword>
<gene>
    <name evidence="2" type="ORF">A0H81_07741</name>
</gene>
<evidence type="ECO:0000313" key="2">
    <source>
        <dbReference type="EMBL" id="OBZ72100.1"/>
    </source>
</evidence>
<evidence type="ECO:0000256" key="1">
    <source>
        <dbReference type="SAM" id="Phobius"/>
    </source>
</evidence>